<dbReference type="AlphaFoldDB" id="A0A2N3Q1P1"/>
<dbReference type="Pfam" id="PF00512">
    <property type="entry name" value="HisKA"/>
    <property type="match status" value="1"/>
</dbReference>
<feature type="modified residue" description="Phosphohistidine" evidence="11">
    <location>
        <position position="841"/>
    </location>
</feature>
<dbReference type="InterPro" id="IPR036890">
    <property type="entry name" value="HATPase_C_sf"/>
</dbReference>
<gene>
    <name evidence="16" type="ORF">CWS72_01680</name>
</gene>
<evidence type="ECO:0000256" key="11">
    <source>
        <dbReference type="PROSITE-ProRule" id="PRU00110"/>
    </source>
</evidence>
<comment type="catalytic activity">
    <reaction evidence="1">
        <text>ATP + protein L-histidine = ADP + protein N-phospho-L-histidine.</text>
        <dbReference type="EC" id="2.7.13.3"/>
    </reaction>
</comment>
<dbReference type="Pfam" id="PF13188">
    <property type="entry name" value="PAS_8"/>
    <property type="match status" value="1"/>
</dbReference>
<dbReference type="Gene3D" id="3.40.50.2300">
    <property type="match status" value="1"/>
</dbReference>
<keyword evidence="17" id="KW-1185">Reference proteome</keyword>
<evidence type="ECO:0000256" key="10">
    <source>
        <dbReference type="ARBA" id="ARBA00068150"/>
    </source>
</evidence>
<sequence>MTTDNDPSAEMGKDIAIGLFDAAPLPMMLCAIEDAAVLVANRRAQELFAGPEEGRTIGLDDILGKETTTTFLHNIQNGGFIDDFEVMLNTPYGEQYCGTVSGQIVTHAGHRRLLVGMNDITDRKQAEETLRRFFDGAPLAMLLVRMRDHQVIRINRRASELFPHDQNAAVVTLESHLGKNPTSRFLEKLTEGGFVESFECGLATGWGQSLWASLSGQIIEIDDERCVLIGLRDITDRKRWEEALHAAKVEAEQATQAKSQFLATMSHEIRTPMNGVLGMIDVLSNTPMSDEQKDMVSVISDSARTLLAIIDDILDLSKIEAGKMSIEQTPLRLRQTVETTVELVAPLARAKGLEIAWRVSPDLADDYLGDPTRLRQILLNLLSNAVKFTDRGRVIVRLGPAGDRILFEIEDTGIGMTEEQQARLFQPFSQADASTTRRFGGTGLGLAICKKLVNMMDGDIALSSVVGEGSRFSFAIPLAEAPIKTIRAPVSSISGLAMLVADPLAESRGCMADALRAQGVLVTEVGDAQSAASALRSNPRFDAALVDATFDPAIFADMEDPPAVLLISAEKDGAVSGDYARQWSETGLTGLAKPIRWSALTRAVMAATDGANGDHDPVAAANDPTARKTVKSDLPILIAEDNHTNRIVIARQLDYLGFSYDMVEDGEAALTALAEKRYALLLADCRMPKLDGYALTRCIREREEDGQHLPVVALTANALADDRKRCLAAGMDDYLAKPVRLDKLEATLLQWLPSAPNEDGASDTAPPSAAYGEQVHSTAERAPHIAEPVDCDALGDLLGDNSPELLSTVLASFLEFFPALLERAVTAVENQNREALHDAVHAAKGAARSACAPELAAILAALEEKAGSQAAFDELGRDLDLAGKAYADVRDFIGAYHAKTAPADS</sequence>
<accession>A0A2N3Q1P1</accession>
<dbReference type="InterPro" id="IPR004358">
    <property type="entry name" value="Sig_transdc_His_kin-like_C"/>
</dbReference>
<evidence type="ECO:0000256" key="9">
    <source>
        <dbReference type="ARBA" id="ARBA00064003"/>
    </source>
</evidence>
<name>A0A2N3Q1P1_9PROT</name>
<protein>
    <recommendedName>
        <fullName evidence="10">Sensory/regulatory protein RpfC</fullName>
        <ecNumber evidence="2">2.7.13.3</ecNumber>
    </recommendedName>
</protein>
<evidence type="ECO:0000256" key="7">
    <source>
        <dbReference type="ARBA" id="ARBA00022840"/>
    </source>
</evidence>
<dbReference type="CDD" id="cd17546">
    <property type="entry name" value="REC_hyHK_CKI1_RcsC-like"/>
    <property type="match status" value="1"/>
</dbReference>
<dbReference type="EMBL" id="PIUM01000001">
    <property type="protein sequence ID" value="PKU26574.1"/>
    <property type="molecule type" value="Genomic_DNA"/>
</dbReference>
<evidence type="ECO:0000256" key="12">
    <source>
        <dbReference type="PROSITE-ProRule" id="PRU00169"/>
    </source>
</evidence>
<dbReference type="InterPro" id="IPR036641">
    <property type="entry name" value="HPT_dom_sf"/>
</dbReference>
<feature type="domain" description="Response regulatory" evidence="14">
    <location>
        <begin position="635"/>
        <end position="752"/>
    </location>
</feature>
<keyword evidence="5" id="KW-0547">Nucleotide-binding</keyword>
<dbReference type="InterPro" id="IPR005467">
    <property type="entry name" value="His_kinase_dom"/>
</dbReference>
<comment type="subunit">
    <text evidence="9">At low DSF concentrations, interacts with RpfF.</text>
</comment>
<keyword evidence="7" id="KW-0067">ATP-binding</keyword>
<dbReference type="Gene3D" id="3.30.450.20">
    <property type="entry name" value="PAS domain"/>
    <property type="match status" value="2"/>
</dbReference>
<dbReference type="CDD" id="cd16922">
    <property type="entry name" value="HATPase_EvgS-ArcB-TorS-like"/>
    <property type="match status" value="1"/>
</dbReference>
<dbReference type="EC" id="2.7.13.3" evidence="2"/>
<keyword evidence="8" id="KW-0902">Two-component regulatory system</keyword>
<dbReference type="Gene3D" id="1.20.120.160">
    <property type="entry name" value="HPT domain"/>
    <property type="match status" value="1"/>
</dbReference>
<feature type="domain" description="HPt" evidence="15">
    <location>
        <begin position="802"/>
        <end position="896"/>
    </location>
</feature>
<dbReference type="Gene3D" id="3.30.565.10">
    <property type="entry name" value="Histidine kinase-like ATPase, C-terminal domain"/>
    <property type="match status" value="1"/>
</dbReference>
<evidence type="ECO:0000256" key="8">
    <source>
        <dbReference type="ARBA" id="ARBA00023012"/>
    </source>
</evidence>
<keyword evidence="4" id="KW-0808">Transferase</keyword>
<dbReference type="InterPro" id="IPR008207">
    <property type="entry name" value="Sig_transdc_His_kin_Hpt_dom"/>
</dbReference>
<dbReference type="SMART" id="SM00448">
    <property type="entry name" value="REC"/>
    <property type="match status" value="1"/>
</dbReference>
<dbReference type="InterPro" id="IPR003594">
    <property type="entry name" value="HATPase_dom"/>
</dbReference>
<dbReference type="CDD" id="cd00082">
    <property type="entry name" value="HisKA"/>
    <property type="match status" value="1"/>
</dbReference>
<dbReference type="PANTHER" id="PTHR45339:SF5">
    <property type="entry name" value="HISTIDINE KINASE"/>
    <property type="match status" value="1"/>
</dbReference>
<evidence type="ECO:0000256" key="4">
    <source>
        <dbReference type="ARBA" id="ARBA00022679"/>
    </source>
</evidence>
<dbReference type="Pfam" id="PF00072">
    <property type="entry name" value="Response_reg"/>
    <property type="match status" value="1"/>
</dbReference>
<evidence type="ECO:0000256" key="2">
    <source>
        <dbReference type="ARBA" id="ARBA00012438"/>
    </source>
</evidence>
<dbReference type="SMART" id="SM00387">
    <property type="entry name" value="HATPase_c"/>
    <property type="match status" value="1"/>
</dbReference>
<dbReference type="GO" id="GO:0005524">
    <property type="term" value="F:ATP binding"/>
    <property type="evidence" value="ECO:0007669"/>
    <property type="project" value="UniProtKB-KW"/>
</dbReference>
<evidence type="ECO:0000313" key="17">
    <source>
        <dbReference type="Proteomes" id="UP000233293"/>
    </source>
</evidence>
<dbReference type="SUPFAM" id="SSF55874">
    <property type="entry name" value="ATPase domain of HSP90 chaperone/DNA topoisomerase II/histidine kinase"/>
    <property type="match status" value="1"/>
</dbReference>
<dbReference type="InterPro" id="IPR011006">
    <property type="entry name" value="CheY-like_superfamily"/>
</dbReference>
<feature type="domain" description="Histidine kinase" evidence="13">
    <location>
        <begin position="264"/>
        <end position="480"/>
    </location>
</feature>
<keyword evidence="3 12" id="KW-0597">Phosphoprotein</keyword>
<proteinExistence type="predicted"/>
<dbReference type="InterPro" id="IPR035965">
    <property type="entry name" value="PAS-like_dom_sf"/>
</dbReference>
<dbReference type="GO" id="GO:0000155">
    <property type="term" value="F:phosphorelay sensor kinase activity"/>
    <property type="evidence" value="ECO:0007669"/>
    <property type="project" value="InterPro"/>
</dbReference>
<evidence type="ECO:0000313" key="16">
    <source>
        <dbReference type="EMBL" id="PKU26574.1"/>
    </source>
</evidence>
<dbReference type="Pfam" id="PF01627">
    <property type="entry name" value="Hpt"/>
    <property type="match status" value="1"/>
</dbReference>
<evidence type="ECO:0000256" key="1">
    <source>
        <dbReference type="ARBA" id="ARBA00000085"/>
    </source>
</evidence>
<dbReference type="GO" id="GO:0005886">
    <property type="term" value="C:plasma membrane"/>
    <property type="evidence" value="ECO:0007669"/>
    <property type="project" value="UniProtKB-SubCell"/>
</dbReference>
<dbReference type="Proteomes" id="UP000233293">
    <property type="component" value="Unassembled WGS sequence"/>
</dbReference>
<dbReference type="PANTHER" id="PTHR45339">
    <property type="entry name" value="HYBRID SIGNAL TRANSDUCTION HISTIDINE KINASE J"/>
    <property type="match status" value="1"/>
</dbReference>
<dbReference type="InterPro" id="IPR001789">
    <property type="entry name" value="Sig_transdc_resp-reg_receiver"/>
</dbReference>
<dbReference type="SUPFAM" id="SSF52172">
    <property type="entry name" value="CheY-like"/>
    <property type="match status" value="1"/>
</dbReference>
<evidence type="ECO:0000256" key="5">
    <source>
        <dbReference type="ARBA" id="ARBA00022741"/>
    </source>
</evidence>
<dbReference type="SUPFAM" id="SSF55785">
    <property type="entry name" value="PYP-like sensor domain (PAS domain)"/>
    <property type="match status" value="2"/>
</dbReference>
<dbReference type="SUPFAM" id="SSF47226">
    <property type="entry name" value="Histidine-containing phosphotransfer domain, HPT domain"/>
    <property type="match status" value="1"/>
</dbReference>
<dbReference type="OrthoDB" id="7346568at2"/>
<feature type="modified residue" description="4-aspartylphosphate" evidence="12">
    <location>
        <position position="684"/>
    </location>
</feature>
<dbReference type="PRINTS" id="PR00344">
    <property type="entry name" value="BCTRLSENSOR"/>
</dbReference>
<evidence type="ECO:0000259" key="14">
    <source>
        <dbReference type="PROSITE" id="PS50110"/>
    </source>
</evidence>
<reference evidence="17" key="1">
    <citation type="submission" date="2017-12" db="EMBL/GenBank/DDBJ databases">
        <title>Draft genome sequence of Telmatospirillum siberiense 26-4b1T, an acidotolerant peatland alphaproteobacterium potentially involved in sulfur cycling.</title>
        <authorList>
            <person name="Hausmann B."/>
            <person name="Pjevac P."/>
            <person name="Schreck K."/>
            <person name="Herbold C.W."/>
            <person name="Daims H."/>
            <person name="Wagner M."/>
            <person name="Pester M."/>
            <person name="Loy A."/>
        </authorList>
    </citation>
    <scope>NUCLEOTIDE SEQUENCE [LARGE SCALE GENOMIC DNA]</scope>
    <source>
        <strain evidence="17">26-4b1</strain>
    </source>
</reference>
<dbReference type="InterPro" id="IPR003661">
    <property type="entry name" value="HisK_dim/P_dom"/>
</dbReference>
<dbReference type="InterPro" id="IPR000014">
    <property type="entry name" value="PAS"/>
</dbReference>
<dbReference type="PROSITE" id="PS50109">
    <property type="entry name" value="HIS_KIN"/>
    <property type="match status" value="1"/>
</dbReference>
<dbReference type="RefSeq" id="WP_101248806.1">
    <property type="nucleotide sequence ID" value="NZ_PIUM01000001.1"/>
</dbReference>
<dbReference type="PROSITE" id="PS50110">
    <property type="entry name" value="RESPONSE_REGULATORY"/>
    <property type="match status" value="1"/>
</dbReference>
<dbReference type="Pfam" id="PF02518">
    <property type="entry name" value="HATPase_c"/>
    <property type="match status" value="1"/>
</dbReference>
<evidence type="ECO:0000256" key="6">
    <source>
        <dbReference type="ARBA" id="ARBA00022777"/>
    </source>
</evidence>
<dbReference type="FunFam" id="3.30.565.10:FF:000010">
    <property type="entry name" value="Sensor histidine kinase RcsC"/>
    <property type="match status" value="1"/>
</dbReference>
<organism evidence="16 17">
    <name type="scientific">Telmatospirillum siberiense</name>
    <dbReference type="NCBI Taxonomy" id="382514"/>
    <lineage>
        <taxon>Bacteria</taxon>
        <taxon>Pseudomonadati</taxon>
        <taxon>Pseudomonadota</taxon>
        <taxon>Alphaproteobacteria</taxon>
        <taxon>Rhodospirillales</taxon>
        <taxon>Rhodospirillaceae</taxon>
        <taxon>Telmatospirillum</taxon>
    </lineage>
</organism>
<comment type="caution">
    <text evidence="16">The sequence shown here is derived from an EMBL/GenBank/DDBJ whole genome shotgun (WGS) entry which is preliminary data.</text>
</comment>
<dbReference type="PROSITE" id="PS50894">
    <property type="entry name" value="HPT"/>
    <property type="match status" value="1"/>
</dbReference>
<dbReference type="InterPro" id="IPR036097">
    <property type="entry name" value="HisK_dim/P_sf"/>
</dbReference>
<evidence type="ECO:0000256" key="3">
    <source>
        <dbReference type="ARBA" id="ARBA00022553"/>
    </source>
</evidence>
<evidence type="ECO:0000259" key="13">
    <source>
        <dbReference type="PROSITE" id="PS50109"/>
    </source>
</evidence>
<dbReference type="SUPFAM" id="SSF47384">
    <property type="entry name" value="Homodimeric domain of signal transducing histidine kinase"/>
    <property type="match status" value="1"/>
</dbReference>
<evidence type="ECO:0000259" key="15">
    <source>
        <dbReference type="PROSITE" id="PS50894"/>
    </source>
</evidence>
<dbReference type="SMART" id="SM00388">
    <property type="entry name" value="HisKA"/>
    <property type="match status" value="1"/>
</dbReference>
<dbReference type="Gene3D" id="1.10.287.130">
    <property type="match status" value="1"/>
</dbReference>
<keyword evidence="6" id="KW-0418">Kinase</keyword>
<dbReference type="FunFam" id="1.10.287.130:FF:000002">
    <property type="entry name" value="Two-component osmosensing histidine kinase"/>
    <property type="match status" value="1"/>
</dbReference>